<gene>
    <name evidence="2" type="ORF">GALL_99080</name>
</gene>
<keyword evidence="1" id="KW-1133">Transmembrane helix</keyword>
<evidence type="ECO:0008006" key="3">
    <source>
        <dbReference type="Google" id="ProtNLM"/>
    </source>
</evidence>
<feature type="transmembrane region" description="Helical" evidence="1">
    <location>
        <begin position="403"/>
        <end position="420"/>
    </location>
</feature>
<comment type="caution">
    <text evidence="2">The sequence shown here is derived from an EMBL/GenBank/DDBJ whole genome shotgun (WGS) entry which is preliminary data.</text>
</comment>
<keyword evidence="1" id="KW-0812">Transmembrane</keyword>
<evidence type="ECO:0000256" key="1">
    <source>
        <dbReference type="SAM" id="Phobius"/>
    </source>
</evidence>
<keyword evidence="1" id="KW-0472">Membrane</keyword>
<sequence length="433" mass="46758">MSAEVNAGFLLNEHPMRRALADEVHARPFAILPPPVRASHLALAHGDGGAAADLAALAALCARHGMAPPAAGQTHFAADFGAFRLRWEGHTEFSTYTFYRFDAFDDPFAATALALCPKDWLSALPGTVLVAVHLALDGQRRDAERLNALFAGHSIIGSTMVGGRAEAFTDFRIHADGFGRILVYDQGLTHGQAGRVTQRLLEIETYRILALLAFPVARKLGPELAAMTTVLSDITAALAQPGGDADDRALLERLSALAARAEQQESAHGYRFAAAEAYAALVGKRIADLRETRIAGMQTFGEFMDRRLEPAMKTCQSTARRHTALVRHIARTGALLRTRVDIALEEKNRDLLKSMNRRAELQLRLQETVEGLSVVAISYYCLALLGDAARGLHAVGLPIDSEVAMLAGLPVVVIMVALGVRRLRKAVSGHTEP</sequence>
<dbReference type="Pfam" id="PF11902">
    <property type="entry name" value="DUF3422"/>
    <property type="match status" value="1"/>
</dbReference>
<accession>A0A1J5T2G5</accession>
<proteinExistence type="predicted"/>
<protein>
    <recommendedName>
        <fullName evidence="3">Membrane-anchored protein</fullName>
    </recommendedName>
</protein>
<organism evidence="2">
    <name type="scientific">mine drainage metagenome</name>
    <dbReference type="NCBI Taxonomy" id="410659"/>
    <lineage>
        <taxon>unclassified sequences</taxon>
        <taxon>metagenomes</taxon>
        <taxon>ecological metagenomes</taxon>
    </lineage>
</organism>
<evidence type="ECO:0000313" key="2">
    <source>
        <dbReference type="EMBL" id="OIR08044.1"/>
    </source>
</evidence>
<dbReference type="AlphaFoldDB" id="A0A1J5T2G5"/>
<dbReference type="InterPro" id="IPR021830">
    <property type="entry name" value="DUF3422"/>
</dbReference>
<reference evidence="2" key="1">
    <citation type="submission" date="2016-10" db="EMBL/GenBank/DDBJ databases">
        <title>Sequence of Gallionella enrichment culture.</title>
        <authorList>
            <person name="Poehlein A."/>
            <person name="Muehling M."/>
            <person name="Daniel R."/>
        </authorList>
    </citation>
    <scope>NUCLEOTIDE SEQUENCE</scope>
</reference>
<dbReference type="EMBL" id="MLJW01000034">
    <property type="protein sequence ID" value="OIR08044.1"/>
    <property type="molecule type" value="Genomic_DNA"/>
</dbReference>
<name>A0A1J5T2G5_9ZZZZ</name>